<dbReference type="Gene3D" id="1.10.472.10">
    <property type="entry name" value="Cyclin-like"/>
    <property type="match status" value="1"/>
</dbReference>
<dbReference type="GO" id="GO:0097550">
    <property type="term" value="C:transcription preinitiation complex"/>
    <property type="evidence" value="ECO:0007669"/>
    <property type="project" value="TreeGrafter"/>
</dbReference>
<dbReference type="EMBL" id="JAMWBK010000006">
    <property type="protein sequence ID" value="KAJ8904199.1"/>
    <property type="molecule type" value="Genomic_DNA"/>
</dbReference>
<protein>
    <recommendedName>
        <fullName evidence="6">TFIIB-type domain-containing protein</fullName>
    </recommendedName>
</protein>
<evidence type="ECO:0000256" key="3">
    <source>
        <dbReference type="SAM" id="MobiDB-lite"/>
    </source>
</evidence>
<dbReference type="Proteomes" id="UP001157974">
    <property type="component" value="Unassembled WGS sequence"/>
</dbReference>
<keyword evidence="2" id="KW-0804">Transcription</keyword>
<dbReference type="InterPro" id="IPR000812">
    <property type="entry name" value="TFIIB"/>
</dbReference>
<keyword evidence="5" id="KW-1185">Reference proteome</keyword>
<evidence type="ECO:0000256" key="2">
    <source>
        <dbReference type="ARBA" id="ARBA00023163"/>
    </source>
</evidence>
<dbReference type="GO" id="GO:0070897">
    <property type="term" value="P:transcription preinitiation complex assembly"/>
    <property type="evidence" value="ECO:0007669"/>
    <property type="project" value="InterPro"/>
</dbReference>
<evidence type="ECO:0008006" key="6">
    <source>
        <dbReference type="Google" id="ProtNLM"/>
    </source>
</evidence>
<accession>A0AAV8UP34</accession>
<evidence type="ECO:0000256" key="1">
    <source>
        <dbReference type="ARBA" id="ARBA00023015"/>
    </source>
</evidence>
<dbReference type="CDD" id="cd00043">
    <property type="entry name" value="CYCLIN_SF"/>
    <property type="match status" value="1"/>
</dbReference>
<sequence>MDRRCEVCDGEVKDDEEGHVRVCVRCGRVDSSGTTQLGERAGFWSPDGQFVPAEWTSAPAAVIGGRHAPRGVLSGNGVPCKTLKRTEWLVSAMGLSSQVNVEAQRLARCIGKSWKGHSNVGAAVCVYCAARQHDPSITVEDVAKASNVFAGNILRTIRRLKPVLGVETTPPSVDELVRRYLTLLREHLEDGVGLQPPPEVEVLWMLDKVLLVAKKMSLLEGRDPKSVSAAIAVFSLRAVLKSPSASPQQLLGLLQGGLRGTTGARSRYNELCDTFIHMCKSEIPWADTVNRANVFLFVEDLFGLLEKVPTGIHSGPPPAYLASREQEKLWEKRVESARQRLEGRASSTKTKIDQIDIRIEEDLLRGIKPLHSRRDRSRMDKSGPRTNNQQPAIPNQSK</sequence>
<dbReference type="SUPFAM" id="SSF47954">
    <property type="entry name" value="Cyclin-like"/>
    <property type="match status" value="1"/>
</dbReference>
<dbReference type="PANTHER" id="PTHR11618:SF13">
    <property type="entry name" value="TRANSCRIPTION INITIATION FACTOR IIB"/>
    <property type="match status" value="1"/>
</dbReference>
<feature type="compositionally biased region" description="Polar residues" evidence="3">
    <location>
        <begin position="384"/>
        <end position="398"/>
    </location>
</feature>
<name>A0AAV8UP34_9RHOD</name>
<proteinExistence type="predicted"/>
<evidence type="ECO:0000313" key="5">
    <source>
        <dbReference type="Proteomes" id="UP001157974"/>
    </source>
</evidence>
<feature type="region of interest" description="Disordered" evidence="3">
    <location>
        <begin position="368"/>
        <end position="398"/>
    </location>
</feature>
<evidence type="ECO:0000313" key="4">
    <source>
        <dbReference type="EMBL" id="KAJ8904199.1"/>
    </source>
</evidence>
<gene>
    <name evidence="4" type="ORF">NDN08_000726</name>
</gene>
<dbReference type="InterPro" id="IPR036915">
    <property type="entry name" value="Cyclin-like_sf"/>
</dbReference>
<keyword evidence="1" id="KW-0805">Transcription regulation</keyword>
<organism evidence="4 5">
    <name type="scientific">Rhodosorus marinus</name>
    <dbReference type="NCBI Taxonomy" id="101924"/>
    <lineage>
        <taxon>Eukaryota</taxon>
        <taxon>Rhodophyta</taxon>
        <taxon>Stylonematophyceae</taxon>
        <taxon>Stylonematales</taxon>
        <taxon>Stylonemataceae</taxon>
        <taxon>Rhodosorus</taxon>
    </lineage>
</organism>
<reference evidence="4 5" key="1">
    <citation type="journal article" date="2023" name="Nat. Commun.">
        <title>Origin of minicircular mitochondrial genomes in red algae.</title>
        <authorList>
            <person name="Lee Y."/>
            <person name="Cho C.H."/>
            <person name="Lee Y.M."/>
            <person name="Park S.I."/>
            <person name="Yang J.H."/>
            <person name="West J.A."/>
            <person name="Bhattacharya D."/>
            <person name="Yoon H.S."/>
        </authorList>
    </citation>
    <scope>NUCLEOTIDE SEQUENCE [LARGE SCALE GENOMIC DNA]</scope>
    <source>
        <strain evidence="4 5">CCMP1338</strain>
        <tissue evidence="4">Whole cell</tissue>
    </source>
</reference>
<dbReference type="PANTHER" id="PTHR11618">
    <property type="entry name" value="TRANSCRIPTION INITIATION FACTOR IIB-RELATED"/>
    <property type="match status" value="1"/>
</dbReference>
<dbReference type="AlphaFoldDB" id="A0AAV8UP34"/>
<comment type="caution">
    <text evidence="4">The sequence shown here is derived from an EMBL/GenBank/DDBJ whole genome shotgun (WGS) entry which is preliminary data.</text>
</comment>